<accession>A0A182XRP0</accession>
<keyword evidence="2" id="KW-1185">Reference proteome</keyword>
<dbReference type="EnsemblMetazoa" id="AQUA014512-RA">
    <property type="protein sequence ID" value="AQUA014512-PA"/>
    <property type="gene ID" value="AQUA014512"/>
</dbReference>
<name>A0A182XRP0_ANOQN</name>
<protein>
    <submittedName>
        <fullName evidence="1">Uncharacterized protein</fullName>
    </submittedName>
</protein>
<evidence type="ECO:0000313" key="2">
    <source>
        <dbReference type="Proteomes" id="UP000076407"/>
    </source>
</evidence>
<dbReference type="AlphaFoldDB" id="A0A182XRP0"/>
<dbReference type="VEuPathDB" id="VectorBase:AQUA014512"/>
<proteinExistence type="predicted"/>
<organism evidence="1 2">
    <name type="scientific">Anopheles quadriannulatus</name>
    <name type="common">Mosquito</name>
    <dbReference type="NCBI Taxonomy" id="34691"/>
    <lineage>
        <taxon>Eukaryota</taxon>
        <taxon>Metazoa</taxon>
        <taxon>Ecdysozoa</taxon>
        <taxon>Arthropoda</taxon>
        <taxon>Hexapoda</taxon>
        <taxon>Insecta</taxon>
        <taxon>Pterygota</taxon>
        <taxon>Neoptera</taxon>
        <taxon>Endopterygota</taxon>
        <taxon>Diptera</taxon>
        <taxon>Nematocera</taxon>
        <taxon>Culicoidea</taxon>
        <taxon>Culicidae</taxon>
        <taxon>Anophelinae</taxon>
        <taxon>Anopheles</taxon>
    </lineage>
</organism>
<dbReference type="Proteomes" id="UP000076407">
    <property type="component" value="Unassembled WGS sequence"/>
</dbReference>
<sequence length="89" mass="10002">MPRVCVCIIAPRSVQRFFPIPKSVNLFFFSSFCFKHEKEPGEGSILLFALSVRAAVGWFALVYFSNNSSGLLIQPRSASCILITYFNFA</sequence>
<reference evidence="1" key="1">
    <citation type="submission" date="2020-05" db="UniProtKB">
        <authorList>
            <consortium name="EnsemblMetazoa"/>
        </authorList>
    </citation>
    <scope>IDENTIFICATION</scope>
    <source>
        <strain evidence="1">SANGQUA</strain>
    </source>
</reference>
<evidence type="ECO:0000313" key="1">
    <source>
        <dbReference type="EnsemblMetazoa" id="AQUA014512-PA"/>
    </source>
</evidence>